<dbReference type="SUPFAM" id="SSF75420">
    <property type="entry name" value="YhbC-like, N-terminal domain"/>
    <property type="match status" value="1"/>
</dbReference>
<evidence type="ECO:0000256" key="1">
    <source>
        <dbReference type="ARBA" id="ARBA00022490"/>
    </source>
</evidence>
<organism evidence="6 7">
    <name type="scientific">Prosthecochloris vibrioformis</name>
    <name type="common">Chlorobium vibrioforme</name>
    <dbReference type="NCBI Taxonomy" id="1098"/>
    <lineage>
        <taxon>Bacteria</taxon>
        <taxon>Pseudomonadati</taxon>
        <taxon>Chlorobiota</taxon>
        <taxon>Chlorobiia</taxon>
        <taxon>Chlorobiales</taxon>
        <taxon>Chlorobiaceae</taxon>
        <taxon>Prosthecochloris</taxon>
    </lineage>
</organism>
<accession>A0A5C4RZ97</accession>
<dbReference type="Gene3D" id="3.30.300.70">
    <property type="entry name" value="RimP-like superfamily, N-terminal"/>
    <property type="match status" value="1"/>
</dbReference>
<evidence type="ECO:0000259" key="4">
    <source>
        <dbReference type="Pfam" id="PF02576"/>
    </source>
</evidence>
<keyword evidence="7" id="KW-1185">Reference proteome</keyword>
<dbReference type="HAMAP" id="MF_01077">
    <property type="entry name" value="RimP"/>
    <property type="match status" value="1"/>
</dbReference>
<dbReference type="GO" id="GO:0005829">
    <property type="term" value="C:cytosol"/>
    <property type="evidence" value="ECO:0007669"/>
    <property type="project" value="TreeGrafter"/>
</dbReference>
<dbReference type="RefSeq" id="WP_068866227.1">
    <property type="nucleotide sequence ID" value="NZ_VDCI01000004.1"/>
</dbReference>
<comment type="similarity">
    <text evidence="3">Belongs to the RimP family.</text>
</comment>
<keyword evidence="2 3" id="KW-0690">Ribosome biogenesis</keyword>
<dbReference type="InterPro" id="IPR028998">
    <property type="entry name" value="RimP_C"/>
</dbReference>
<dbReference type="PANTHER" id="PTHR33867:SF1">
    <property type="entry name" value="RIBOSOME MATURATION FACTOR RIMP"/>
    <property type="match status" value="1"/>
</dbReference>
<evidence type="ECO:0000259" key="5">
    <source>
        <dbReference type="Pfam" id="PF17384"/>
    </source>
</evidence>
<feature type="domain" description="Ribosome maturation factor RimP N-terminal" evidence="4">
    <location>
        <begin position="25"/>
        <end position="93"/>
    </location>
</feature>
<dbReference type="GO" id="GO:0006412">
    <property type="term" value="P:translation"/>
    <property type="evidence" value="ECO:0007669"/>
    <property type="project" value="TreeGrafter"/>
</dbReference>
<evidence type="ECO:0000313" key="6">
    <source>
        <dbReference type="EMBL" id="TNJ36613.1"/>
    </source>
</evidence>
<keyword evidence="1 3" id="KW-0963">Cytoplasm</keyword>
<dbReference type="Proteomes" id="UP000309544">
    <property type="component" value="Unassembled WGS sequence"/>
</dbReference>
<dbReference type="InterPro" id="IPR003728">
    <property type="entry name" value="Ribosome_maturation_RimP"/>
</dbReference>
<evidence type="ECO:0000313" key="7">
    <source>
        <dbReference type="Proteomes" id="UP000309544"/>
    </source>
</evidence>
<comment type="caution">
    <text evidence="6">The sequence shown here is derived from an EMBL/GenBank/DDBJ whole genome shotgun (WGS) entry which is preliminary data.</text>
</comment>
<sequence>MGEKIKEYIRELVARYVAAAGADREHEVFVVDVLVRGGESGRKIELLVDTESGIEVGECVRLTREIRDAIEADEEMLREVGEMYQLTVSSPGLGGAIRNERQYLRQVGHLLKVQYLDAEDEEQELVGRLVGVELEEGSGQLLRLEPKAKKKKKGQKGAQVEIGPVEIALGRIVKAVVEIEF</sequence>
<dbReference type="InterPro" id="IPR035956">
    <property type="entry name" value="RimP_N_sf"/>
</dbReference>
<dbReference type="InterPro" id="IPR028989">
    <property type="entry name" value="RimP_N"/>
</dbReference>
<evidence type="ECO:0000256" key="2">
    <source>
        <dbReference type="ARBA" id="ARBA00022517"/>
    </source>
</evidence>
<dbReference type="EMBL" id="VDCI01000004">
    <property type="protein sequence ID" value="TNJ36613.1"/>
    <property type="molecule type" value="Genomic_DNA"/>
</dbReference>
<dbReference type="GO" id="GO:0000028">
    <property type="term" value="P:ribosomal small subunit assembly"/>
    <property type="evidence" value="ECO:0007669"/>
    <property type="project" value="TreeGrafter"/>
</dbReference>
<proteinExistence type="inferred from homology"/>
<feature type="domain" description="Ribosome maturation factor RimP C-terminal" evidence="5">
    <location>
        <begin position="98"/>
        <end position="181"/>
    </location>
</feature>
<evidence type="ECO:0000256" key="3">
    <source>
        <dbReference type="HAMAP-Rule" id="MF_01077"/>
    </source>
</evidence>
<comment type="subcellular location">
    <subcellularLocation>
        <location evidence="3">Cytoplasm</location>
    </subcellularLocation>
</comment>
<protein>
    <recommendedName>
        <fullName evidence="3">Ribosome maturation factor RimP</fullName>
    </recommendedName>
</protein>
<dbReference type="Pfam" id="PF17384">
    <property type="entry name" value="DUF150_C"/>
    <property type="match status" value="1"/>
</dbReference>
<dbReference type="Pfam" id="PF02576">
    <property type="entry name" value="RimP_N"/>
    <property type="match status" value="1"/>
</dbReference>
<gene>
    <name evidence="3" type="primary">rimP</name>
    <name evidence="6" type="ORF">FGF68_05965</name>
</gene>
<comment type="function">
    <text evidence="3">Required for maturation of 30S ribosomal subunits.</text>
</comment>
<name>A0A5C4RZ97_PROVB</name>
<dbReference type="PANTHER" id="PTHR33867">
    <property type="entry name" value="RIBOSOME MATURATION FACTOR RIMP"/>
    <property type="match status" value="1"/>
</dbReference>
<dbReference type="AlphaFoldDB" id="A0A5C4RZ97"/>
<reference evidence="6 7" key="1">
    <citation type="submission" date="2019-05" db="EMBL/GenBank/DDBJ databases">
        <title>Draft Whole-Genome sequence of the green sulfur bacterium Prosthecochloris vibrioformis DSM 260.</title>
        <authorList>
            <person name="Meyer T.E."/>
            <person name="Kyndt J.A."/>
        </authorList>
    </citation>
    <scope>NUCLEOTIDE SEQUENCE [LARGE SCALE GENOMIC DNA]</scope>
    <source>
        <strain evidence="6 7">DSM 260</strain>
    </source>
</reference>